<name>G7DTH0_MIXOS</name>
<reference evidence="2 3" key="1">
    <citation type="journal article" date="2011" name="J. Gen. Appl. Microbiol.">
        <title>Draft genome sequencing of the enigmatic basidiomycete Mixia osmundae.</title>
        <authorList>
            <person name="Nishida H."/>
            <person name="Nagatsuka Y."/>
            <person name="Sugiyama J."/>
        </authorList>
    </citation>
    <scope>NUCLEOTIDE SEQUENCE [LARGE SCALE GENOMIC DNA]</scope>
    <source>
        <strain evidence="3">CBS 9802 / IAM 14324 / JCM 22182 / KY 12970</strain>
    </source>
</reference>
<feature type="region of interest" description="Disordered" evidence="1">
    <location>
        <begin position="131"/>
        <end position="152"/>
    </location>
</feature>
<organism evidence="2 3">
    <name type="scientific">Mixia osmundae (strain CBS 9802 / IAM 14324 / JCM 22182 / KY 12970)</name>
    <dbReference type="NCBI Taxonomy" id="764103"/>
    <lineage>
        <taxon>Eukaryota</taxon>
        <taxon>Fungi</taxon>
        <taxon>Dikarya</taxon>
        <taxon>Basidiomycota</taxon>
        <taxon>Pucciniomycotina</taxon>
        <taxon>Mixiomycetes</taxon>
        <taxon>Mixiales</taxon>
        <taxon>Mixiaceae</taxon>
        <taxon>Mixia</taxon>
    </lineage>
</organism>
<evidence type="ECO:0000313" key="2">
    <source>
        <dbReference type="EMBL" id="GAA93817.1"/>
    </source>
</evidence>
<evidence type="ECO:0000313" key="3">
    <source>
        <dbReference type="Proteomes" id="UP000009131"/>
    </source>
</evidence>
<dbReference type="OrthoDB" id="6375767at2759"/>
<dbReference type="InParanoid" id="G7DTH0"/>
<gene>
    <name evidence="2" type="primary">Mo00463</name>
    <name evidence="2" type="ORF">E5Q_00463</name>
</gene>
<reference evidence="2 3" key="2">
    <citation type="journal article" date="2012" name="Open Biol.">
        <title>Characteristics of nucleosomes and linker DNA regions on the genome of the basidiomycete Mixia osmundae revealed by mono- and dinucleosome mapping.</title>
        <authorList>
            <person name="Nishida H."/>
            <person name="Kondo S."/>
            <person name="Matsumoto T."/>
            <person name="Suzuki Y."/>
            <person name="Yoshikawa H."/>
            <person name="Taylor T.D."/>
            <person name="Sugiyama J."/>
        </authorList>
    </citation>
    <scope>NUCLEOTIDE SEQUENCE [LARGE SCALE GENOMIC DNA]</scope>
    <source>
        <strain evidence="3">CBS 9802 / IAM 14324 / JCM 22182 / KY 12970</strain>
    </source>
</reference>
<evidence type="ECO:0008006" key="4">
    <source>
        <dbReference type="Google" id="ProtNLM"/>
    </source>
</evidence>
<dbReference type="STRING" id="764103.G7DTH0"/>
<feature type="compositionally biased region" description="Polar residues" evidence="1">
    <location>
        <begin position="217"/>
        <end position="227"/>
    </location>
</feature>
<sequence>MNRWDQPTLGGAELAAHKIEQARQASASPTHQSLAAFMGGKSSGPRLNRPVVHDVPSDLVEQARVPTFLSQRPGVMNDLHESAAADPNSRKYRGVALPGMVPARSMTVPGTSSAISNDGRASVADLAAGKPETPIKSTSLPSNATLDAPKPSAARAFVRDRWVHDEPVKAAEAPQAYEEPSLNQEQADDLDWWMQKQLEGLPPSDSEEDDAPEEPTTQRVAPPQTSVDAKPASPTLSSVKDSIRSWGKPTQAEEDEAAARKAAYKASYGVSAPVQGSASPSSSYKVLEQVPAGRPTDLPIARSSEVAQPSKSTTSSAPCCFCIRHTKGGRVMRKKITDPRPIISSGYSYILSSDGQILLWHGRGTMLDEQRASSREATAFSKDSEVEELRELHSDENKRWWSKQAGKLASAHYWRAKRPGMSTQHAVYHMSRSSLAKVDEGSGDELSHISTATVSVIDLAFELFVIVPTSIAKSPAKVQDIRSALQQASHLAQARQSKQHWPYLPPVHALVFPTLVPMELAAVDYSGSLRQLNGSDEPREMNILTHEEAMQAFA</sequence>
<keyword evidence="3" id="KW-1185">Reference proteome</keyword>
<dbReference type="eggNOG" id="KOG0443">
    <property type="taxonomic scope" value="Eukaryota"/>
</dbReference>
<comment type="caution">
    <text evidence="2">The sequence shown here is derived from an EMBL/GenBank/DDBJ whole genome shotgun (WGS) entry which is preliminary data.</text>
</comment>
<feature type="region of interest" description="Disordered" evidence="1">
    <location>
        <begin position="200"/>
        <end position="258"/>
    </location>
</feature>
<dbReference type="Proteomes" id="UP000009131">
    <property type="component" value="Unassembled WGS sequence"/>
</dbReference>
<dbReference type="AlphaFoldDB" id="G7DTH0"/>
<feature type="compositionally biased region" description="Polar residues" evidence="1">
    <location>
        <begin position="135"/>
        <end position="145"/>
    </location>
</feature>
<dbReference type="RefSeq" id="XP_014570422.1">
    <property type="nucleotide sequence ID" value="XM_014714936.1"/>
</dbReference>
<dbReference type="EMBL" id="BABT02000025">
    <property type="protein sequence ID" value="GAA93817.1"/>
    <property type="molecule type" value="Genomic_DNA"/>
</dbReference>
<evidence type="ECO:0000256" key="1">
    <source>
        <dbReference type="SAM" id="MobiDB-lite"/>
    </source>
</evidence>
<protein>
    <recommendedName>
        <fullName evidence="4">Gelsolin-like domain-containing protein</fullName>
    </recommendedName>
</protein>
<feature type="region of interest" description="Disordered" evidence="1">
    <location>
        <begin position="19"/>
        <end position="50"/>
    </location>
</feature>
<feature type="compositionally biased region" description="Polar residues" evidence="1">
    <location>
        <begin position="23"/>
        <end position="33"/>
    </location>
</feature>
<accession>G7DTH0</accession>
<proteinExistence type="predicted"/>
<dbReference type="HOGENOM" id="CLU_491819_0_0_1"/>